<evidence type="ECO:0000313" key="2">
    <source>
        <dbReference type="Proteomes" id="UP000304953"/>
    </source>
</evidence>
<keyword evidence="2" id="KW-1185">Reference proteome</keyword>
<dbReference type="EMBL" id="SRYA01000068">
    <property type="protein sequence ID" value="TGY91153.1"/>
    <property type="molecule type" value="Genomic_DNA"/>
</dbReference>
<comment type="caution">
    <text evidence="1">The sequence shown here is derived from an EMBL/GenBank/DDBJ whole genome shotgun (WGS) entry which is preliminary data.</text>
</comment>
<gene>
    <name evidence="1" type="ORF">E5329_22560</name>
</gene>
<dbReference type="Proteomes" id="UP000304953">
    <property type="component" value="Unassembled WGS sequence"/>
</dbReference>
<protein>
    <submittedName>
        <fullName evidence="1">Uncharacterized protein</fullName>
    </submittedName>
</protein>
<organism evidence="1 2">
    <name type="scientific">Petralouisia muris</name>
    <dbReference type="NCBI Taxonomy" id="3032872"/>
    <lineage>
        <taxon>Bacteria</taxon>
        <taxon>Bacillati</taxon>
        <taxon>Bacillota</taxon>
        <taxon>Clostridia</taxon>
        <taxon>Lachnospirales</taxon>
        <taxon>Lachnospiraceae</taxon>
        <taxon>Petralouisia</taxon>
    </lineage>
</organism>
<evidence type="ECO:0000313" key="1">
    <source>
        <dbReference type="EMBL" id="TGY91153.1"/>
    </source>
</evidence>
<proteinExistence type="predicted"/>
<sequence>MYKVIKIKLRSILNSHGEYAVESDIYIENGFGRASAPAAIVAGRRESAITKDIKEKINDFDQQVQILVGMQYSQQSWDDNLGSRREEWGSDLILALSLAFARAVCQYENQELIHYIRGLGITLPSQNNFVPMIPIFSGGVHDNTLGGSMQQIMFSVCCRDFSETVDTILALYNSIESMLMDSGRLKGYSASSGFLTDRLDLDDKFYMMANMIERIGASKKVSIAVDVAAEHLYEKGIYNFHHKRIIPDEMEEILIDLTKKYPLTYIEDPFDAVDRKNWSSLYQQVRPDVKIFSDDLSATQVKYLDNSIVHGVIIKLKQVGTLTGALQMVNAVRERGLFTCVSHRSYETMDTFMCDLGVAIKTDFIKIGGPRRGDRVEKYNRLLRIFEKY</sequence>
<reference evidence="1" key="1">
    <citation type="submission" date="2019-04" db="EMBL/GenBank/DDBJ databases">
        <title>Microbes associate with the intestines of laboratory mice.</title>
        <authorList>
            <person name="Navarre W."/>
            <person name="Wong E."/>
            <person name="Huang K."/>
            <person name="Tropini C."/>
            <person name="Ng K."/>
            <person name="Yu B."/>
        </authorList>
    </citation>
    <scope>NUCLEOTIDE SEQUENCE</scope>
    <source>
        <strain evidence="1">NM01_1-7b</strain>
    </source>
</reference>
<name>A0AC61RQD5_9FIRM</name>
<accession>A0AC61RQD5</accession>